<feature type="binding site" evidence="9">
    <location>
        <position position="17"/>
    </location>
    <ligand>
        <name>ATP</name>
        <dbReference type="ChEBI" id="CHEBI:30616"/>
    </ligand>
</feature>
<organism evidence="11 12">
    <name type="scientific">Aquamicrobium defluvii</name>
    <dbReference type="NCBI Taxonomy" id="69279"/>
    <lineage>
        <taxon>Bacteria</taxon>
        <taxon>Pseudomonadati</taxon>
        <taxon>Pseudomonadota</taxon>
        <taxon>Alphaproteobacteria</taxon>
        <taxon>Hyphomicrobiales</taxon>
        <taxon>Phyllobacteriaceae</taxon>
        <taxon>Aquamicrobium</taxon>
    </lineage>
</organism>
<evidence type="ECO:0000256" key="1">
    <source>
        <dbReference type="ARBA" id="ARBA00008748"/>
    </source>
</evidence>
<keyword evidence="6 9" id="KW-0418">Kinase</keyword>
<comment type="pathway">
    <text evidence="9">Metabolic intermediate biosynthesis; acetyl-CoA biosynthesis; acetyl-CoA from acetate: step 1/2.</text>
</comment>
<feature type="binding site" evidence="9">
    <location>
        <begin position="282"/>
        <end position="284"/>
    </location>
    <ligand>
        <name>ATP</name>
        <dbReference type="ChEBI" id="CHEBI:30616"/>
    </ligand>
</feature>
<evidence type="ECO:0000256" key="8">
    <source>
        <dbReference type="ARBA" id="ARBA00022842"/>
    </source>
</evidence>
<dbReference type="SUPFAM" id="SSF53067">
    <property type="entry name" value="Actin-like ATPase domain"/>
    <property type="match status" value="2"/>
</dbReference>
<dbReference type="Gene3D" id="3.30.420.40">
    <property type="match status" value="2"/>
</dbReference>
<dbReference type="HAMAP" id="MF_00020">
    <property type="entry name" value="Acetate_kinase"/>
    <property type="match status" value="1"/>
</dbReference>
<name>A0A011T8D1_9HYPH</name>
<dbReference type="GO" id="GO:0006083">
    <property type="term" value="P:acetate metabolic process"/>
    <property type="evidence" value="ECO:0007669"/>
    <property type="project" value="TreeGrafter"/>
</dbReference>
<feature type="binding site" evidence="9">
    <location>
        <position position="10"/>
    </location>
    <ligand>
        <name>Mg(2+)</name>
        <dbReference type="ChEBI" id="CHEBI:18420"/>
    </ligand>
</feature>
<feature type="binding site" evidence="9">
    <location>
        <begin position="327"/>
        <end position="331"/>
    </location>
    <ligand>
        <name>ATP</name>
        <dbReference type="ChEBI" id="CHEBI:30616"/>
    </ligand>
</feature>
<dbReference type="NCBIfam" id="TIGR00016">
    <property type="entry name" value="ackA"/>
    <property type="match status" value="1"/>
</dbReference>
<dbReference type="STRING" id="69279.BG36_04475"/>
<dbReference type="PROSITE" id="PS01076">
    <property type="entry name" value="ACETATE_KINASE_2"/>
    <property type="match status" value="1"/>
</dbReference>
<sequence>MTDATLLSFNAGSSSVKVGVFRIDANGPVKITRGTIDFHRDPLTFYLGEGADRIDFELEANPGDDLFKILSETFACLSSHVDIGRIAAVGHRVVHGGDWFAGPTLLDHSTIDGIEALTPFAPLHQPQSLGLIQAVRKIRPDLPQTASFDTAFHRTNAAVVRRFAIPRDMHDRGIKRYGFHGLSYKSIATELTRRAPEIATGKVVIAHLGSGASLCAIEGGKSRDTSMGFSTLDGIPMATRCGALDPGVLLHMLDAEQQTPAQLADMLYHRSGLLGVSGLSSDSRELLQSEEPEAREAIEVFTFRIAGEVARLATTLEGIDALVFTAGVGENQPRVRADVCAHLMWLGVDLDPAANAVNAAVISSPASRIAVLVVPTDEEQVIADEAHHVLGSELC</sequence>
<reference evidence="11 12" key="1">
    <citation type="submission" date="2014-02" db="EMBL/GenBank/DDBJ databases">
        <title>Aquamicrobium defluvii Genome sequencing.</title>
        <authorList>
            <person name="Wang X."/>
        </authorList>
    </citation>
    <scope>NUCLEOTIDE SEQUENCE [LARGE SCALE GENOMIC DNA]</scope>
    <source>
        <strain evidence="11 12">W13Z1</strain>
    </source>
</reference>
<dbReference type="Proteomes" id="UP000019849">
    <property type="component" value="Unassembled WGS sequence"/>
</dbReference>
<evidence type="ECO:0000313" key="12">
    <source>
        <dbReference type="Proteomes" id="UP000019849"/>
    </source>
</evidence>
<keyword evidence="7 9" id="KW-0067">ATP-binding</keyword>
<evidence type="ECO:0000256" key="5">
    <source>
        <dbReference type="ARBA" id="ARBA00022741"/>
    </source>
</evidence>
<dbReference type="RefSeq" id="WP_035026702.1">
    <property type="nucleotide sequence ID" value="NZ_KK073887.1"/>
</dbReference>
<accession>A0A011T8D1</accession>
<gene>
    <name evidence="9" type="primary">ackA</name>
    <name evidence="11" type="ORF">BG36_04475</name>
</gene>
<feature type="binding site" evidence="9">
    <location>
        <position position="92"/>
    </location>
    <ligand>
        <name>substrate</name>
    </ligand>
</feature>
<dbReference type="InterPro" id="IPR004372">
    <property type="entry name" value="Ac/propionate_kinase"/>
</dbReference>
<dbReference type="EMBL" id="JENY01000014">
    <property type="protein sequence ID" value="EXL07849.1"/>
    <property type="molecule type" value="Genomic_DNA"/>
</dbReference>
<dbReference type="PATRIC" id="fig|69279.3.peg.2288"/>
<keyword evidence="2 9" id="KW-0963">Cytoplasm</keyword>
<dbReference type="HOGENOM" id="CLU_020352_0_0_5"/>
<comment type="catalytic activity">
    <reaction evidence="9">
        <text>acetate + ATP = acetyl phosphate + ADP</text>
        <dbReference type="Rhea" id="RHEA:11352"/>
        <dbReference type="ChEBI" id="CHEBI:22191"/>
        <dbReference type="ChEBI" id="CHEBI:30089"/>
        <dbReference type="ChEBI" id="CHEBI:30616"/>
        <dbReference type="ChEBI" id="CHEBI:456216"/>
        <dbReference type="EC" id="2.7.2.1"/>
    </reaction>
</comment>
<evidence type="ECO:0000256" key="2">
    <source>
        <dbReference type="ARBA" id="ARBA00022490"/>
    </source>
</evidence>
<dbReference type="InterPro" id="IPR023865">
    <property type="entry name" value="Aliphatic_acid_kinase_CS"/>
</dbReference>
<feature type="binding site" evidence="9">
    <location>
        <begin position="207"/>
        <end position="211"/>
    </location>
    <ligand>
        <name>ATP</name>
        <dbReference type="ChEBI" id="CHEBI:30616"/>
    </ligand>
</feature>
<dbReference type="GO" id="GO:0008776">
    <property type="term" value="F:acetate kinase activity"/>
    <property type="evidence" value="ECO:0007669"/>
    <property type="project" value="UniProtKB-UniRule"/>
</dbReference>
<feature type="site" description="Transition state stabilizer" evidence="9">
    <location>
        <position position="240"/>
    </location>
</feature>
<evidence type="ECO:0000256" key="3">
    <source>
        <dbReference type="ARBA" id="ARBA00022679"/>
    </source>
</evidence>
<comment type="subunit">
    <text evidence="9">Homodimer.</text>
</comment>
<dbReference type="InterPro" id="IPR000890">
    <property type="entry name" value="Aliphatic_acid_kin_short-chain"/>
</dbReference>
<comment type="caution">
    <text evidence="11">The sequence shown here is derived from an EMBL/GenBank/DDBJ whole genome shotgun (WGS) entry which is preliminary data.</text>
</comment>
<evidence type="ECO:0000313" key="11">
    <source>
        <dbReference type="EMBL" id="EXL07849.1"/>
    </source>
</evidence>
<dbReference type="InterPro" id="IPR043129">
    <property type="entry name" value="ATPase_NBD"/>
</dbReference>
<keyword evidence="4 9" id="KW-0479">Metal-binding</keyword>
<dbReference type="GO" id="GO:0005524">
    <property type="term" value="F:ATP binding"/>
    <property type="evidence" value="ECO:0007669"/>
    <property type="project" value="UniProtKB-KW"/>
</dbReference>
<dbReference type="PRINTS" id="PR00471">
    <property type="entry name" value="ACETATEKNASE"/>
</dbReference>
<keyword evidence="3 9" id="KW-0808">Transferase</keyword>
<dbReference type="AlphaFoldDB" id="A0A011T8D1"/>
<dbReference type="UniPathway" id="UPA00340">
    <property type="reaction ID" value="UER00458"/>
</dbReference>
<comment type="function">
    <text evidence="9">Catalyzes the formation of acetyl phosphate from acetate and ATP. Can also catalyze the reverse reaction.</text>
</comment>
<evidence type="ECO:0000256" key="6">
    <source>
        <dbReference type="ARBA" id="ARBA00022777"/>
    </source>
</evidence>
<evidence type="ECO:0000256" key="4">
    <source>
        <dbReference type="ARBA" id="ARBA00022723"/>
    </source>
</evidence>
<keyword evidence="5 9" id="KW-0547">Nucleotide-binding</keyword>
<feature type="binding site" evidence="9">
    <location>
        <position position="378"/>
    </location>
    <ligand>
        <name>Mg(2+)</name>
        <dbReference type="ChEBI" id="CHEBI:18420"/>
    </ligand>
</feature>
<comment type="cofactor">
    <cofactor evidence="9">
        <name>Mg(2+)</name>
        <dbReference type="ChEBI" id="CHEBI:18420"/>
    </cofactor>
    <cofactor evidence="9">
        <name>Mn(2+)</name>
        <dbReference type="ChEBI" id="CHEBI:29035"/>
    </cofactor>
    <text evidence="9">Mg(2+). Can also accept Mn(2+).</text>
</comment>
<dbReference type="EC" id="2.7.2.1" evidence="9"/>
<dbReference type="Pfam" id="PF00871">
    <property type="entry name" value="Acetate_kinase"/>
    <property type="match status" value="1"/>
</dbReference>
<dbReference type="NCBIfam" id="NF005462">
    <property type="entry name" value="PRK07058.1"/>
    <property type="match status" value="1"/>
</dbReference>
<keyword evidence="8 9" id="KW-0460">Magnesium</keyword>
<feature type="active site" description="Proton donor/acceptor" evidence="9">
    <location>
        <position position="149"/>
    </location>
</feature>
<evidence type="ECO:0000256" key="10">
    <source>
        <dbReference type="RuleBase" id="RU003835"/>
    </source>
</evidence>
<dbReference type="PIRSF" id="PIRSF000722">
    <property type="entry name" value="Acetate_prop_kin"/>
    <property type="match status" value="1"/>
</dbReference>
<protein>
    <recommendedName>
        <fullName evidence="9">Acetate kinase</fullName>
        <ecNumber evidence="9">2.7.2.1</ecNumber>
    </recommendedName>
    <alternativeName>
        <fullName evidence="9">Acetokinase</fullName>
    </alternativeName>
</protein>
<dbReference type="PANTHER" id="PTHR21060">
    <property type="entry name" value="ACETATE KINASE"/>
    <property type="match status" value="1"/>
</dbReference>
<dbReference type="GO" id="GO:0000287">
    <property type="term" value="F:magnesium ion binding"/>
    <property type="evidence" value="ECO:0007669"/>
    <property type="project" value="UniProtKB-UniRule"/>
</dbReference>
<proteinExistence type="inferred from homology"/>
<dbReference type="eggNOG" id="COG0282">
    <property type="taxonomic scope" value="Bacteria"/>
</dbReference>
<dbReference type="GO" id="GO:0006085">
    <property type="term" value="P:acetyl-CoA biosynthetic process"/>
    <property type="evidence" value="ECO:0007669"/>
    <property type="project" value="UniProtKB-UniRule"/>
</dbReference>
<dbReference type="GO" id="GO:0005829">
    <property type="term" value="C:cytosol"/>
    <property type="evidence" value="ECO:0007669"/>
    <property type="project" value="TreeGrafter"/>
</dbReference>
<comment type="similarity">
    <text evidence="1 9 10">Belongs to the acetokinase family.</text>
</comment>
<evidence type="ECO:0000256" key="9">
    <source>
        <dbReference type="HAMAP-Rule" id="MF_00020"/>
    </source>
</evidence>
<comment type="subcellular location">
    <subcellularLocation>
        <location evidence="9">Cytoplasm</location>
    </subcellularLocation>
</comment>
<feature type="site" description="Transition state stabilizer" evidence="9">
    <location>
        <position position="180"/>
    </location>
</feature>
<evidence type="ECO:0000256" key="7">
    <source>
        <dbReference type="ARBA" id="ARBA00022840"/>
    </source>
</evidence>
<dbReference type="PANTHER" id="PTHR21060:SF21">
    <property type="entry name" value="ACETATE KINASE"/>
    <property type="match status" value="1"/>
</dbReference>